<dbReference type="EMBL" id="BSUO01000001">
    <property type="protein sequence ID" value="GMA38675.1"/>
    <property type="molecule type" value="Genomic_DNA"/>
</dbReference>
<keyword evidence="4" id="KW-1185">Reference proteome</keyword>
<dbReference type="SUPFAM" id="SSF51735">
    <property type="entry name" value="NAD(P)-binding Rossmann-fold domains"/>
    <property type="match status" value="1"/>
</dbReference>
<gene>
    <name evidence="3" type="ORF">GCM10025883_07200</name>
</gene>
<organism evidence="3 4">
    <name type="scientific">Mobilicoccus caccae</name>
    <dbReference type="NCBI Taxonomy" id="1859295"/>
    <lineage>
        <taxon>Bacteria</taxon>
        <taxon>Bacillati</taxon>
        <taxon>Actinomycetota</taxon>
        <taxon>Actinomycetes</taxon>
        <taxon>Micrococcales</taxon>
        <taxon>Dermatophilaceae</taxon>
        <taxon>Mobilicoccus</taxon>
    </lineage>
</organism>
<dbReference type="Pfam" id="PF02719">
    <property type="entry name" value="Polysacc_synt_2"/>
    <property type="match status" value="1"/>
</dbReference>
<comment type="caution">
    <text evidence="3">The sequence shown here is derived from an EMBL/GenBank/DDBJ whole genome shotgun (WGS) entry which is preliminary data.</text>
</comment>
<protein>
    <recommendedName>
        <fullName evidence="2">Polysaccharide biosynthesis protein CapD-like domain-containing protein</fullName>
    </recommendedName>
</protein>
<dbReference type="InterPro" id="IPR003869">
    <property type="entry name" value="Polysac_CapD-like"/>
</dbReference>
<feature type="domain" description="Polysaccharide biosynthesis protein CapD-like" evidence="2">
    <location>
        <begin position="2"/>
        <end position="169"/>
    </location>
</feature>
<dbReference type="InterPro" id="IPR036291">
    <property type="entry name" value="NAD(P)-bd_dom_sf"/>
</dbReference>
<evidence type="ECO:0000313" key="4">
    <source>
        <dbReference type="Proteomes" id="UP001157126"/>
    </source>
</evidence>
<dbReference type="PANTHER" id="PTHR43318">
    <property type="entry name" value="UDP-N-ACETYLGLUCOSAMINE 4,6-DEHYDRATASE"/>
    <property type="match status" value="1"/>
</dbReference>
<reference evidence="4" key="1">
    <citation type="journal article" date="2019" name="Int. J. Syst. Evol. Microbiol.">
        <title>The Global Catalogue of Microorganisms (GCM) 10K type strain sequencing project: providing services to taxonomists for standard genome sequencing and annotation.</title>
        <authorList>
            <consortium name="The Broad Institute Genomics Platform"/>
            <consortium name="The Broad Institute Genome Sequencing Center for Infectious Disease"/>
            <person name="Wu L."/>
            <person name="Ma J."/>
        </authorList>
    </citation>
    <scope>NUCLEOTIDE SEQUENCE [LARGE SCALE GENOMIC DNA]</scope>
    <source>
        <strain evidence="4">NBRC 113072</strain>
    </source>
</reference>
<accession>A0ABQ6IL93</accession>
<evidence type="ECO:0000313" key="3">
    <source>
        <dbReference type="EMBL" id="GMA38675.1"/>
    </source>
</evidence>
<sequence length="207" mass="22263">MLAAAAACGASTVVNISTDKAADPTSVLGVSKRIGECLTAWYGEHHEGTYVSVRFGNVLGSRGSIIPAFTEQIHRGGPVTVTHPEVTRYFMLIPEACQLVLQASSMGHDGEVMVLDMGEPVRIDHLARTLIRLSGRHDIEVVYTGLRPGEKLEEDLFGGAENRRTTAHHLVRSVDVPALAPSCLHDPAQTDPDAVRLHLRSLAGLSQ</sequence>
<dbReference type="InterPro" id="IPR051203">
    <property type="entry name" value="Polysaccharide_Synthase-Rel"/>
</dbReference>
<evidence type="ECO:0000256" key="1">
    <source>
        <dbReference type="ARBA" id="ARBA00007430"/>
    </source>
</evidence>
<comment type="similarity">
    <text evidence="1">Belongs to the polysaccharide synthase family.</text>
</comment>
<dbReference type="Proteomes" id="UP001157126">
    <property type="component" value="Unassembled WGS sequence"/>
</dbReference>
<dbReference type="PANTHER" id="PTHR43318:SF1">
    <property type="entry name" value="POLYSACCHARIDE BIOSYNTHESIS PROTEIN EPSC-RELATED"/>
    <property type="match status" value="1"/>
</dbReference>
<name>A0ABQ6IL93_9MICO</name>
<evidence type="ECO:0000259" key="2">
    <source>
        <dbReference type="Pfam" id="PF02719"/>
    </source>
</evidence>
<dbReference type="Gene3D" id="3.40.50.720">
    <property type="entry name" value="NAD(P)-binding Rossmann-like Domain"/>
    <property type="match status" value="1"/>
</dbReference>
<proteinExistence type="inferred from homology"/>